<dbReference type="InterPro" id="IPR002881">
    <property type="entry name" value="DUF58"/>
</dbReference>
<keyword evidence="4" id="KW-1185">Reference proteome</keyword>
<evidence type="ECO:0000313" key="3">
    <source>
        <dbReference type="EMBL" id="UVE50728.1"/>
    </source>
</evidence>
<feature type="region of interest" description="Disordered" evidence="1">
    <location>
        <begin position="460"/>
        <end position="481"/>
    </location>
</feature>
<feature type="domain" description="DUF58" evidence="2">
    <location>
        <begin position="200"/>
        <end position="309"/>
    </location>
</feature>
<accession>A0ABY5RFR6</accession>
<gene>
    <name evidence="3" type="ORF">KU306_02225</name>
</gene>
<reference evidence="3" key="1">
    <citation type="submission" date="2021-07" db="EMBL/GenBank/DDBJ databases">
        <title>Studies on halocins as antimicrobial molecules from haloarchaea.</title>
        <authorList>
            <person name="Kumar S."/>
            <person name="Khare S.K."/>
        </authorList>
    </citation>
    <scope>NUCLEOTIDE SEQUENCE</scope>
    <source>
        <strain evidence="3">NCIM 5678</strain>
    </source>
</reference>
<dbReference type="PANTHER" id="PTHR33608:SF6">
    <property type="entry name" value="BLL2464 PROTEIN"/>
    <property type="match status" value="1"/>
</dbReference>
<dbReference type="EMBL" id="CP078063">
    <property type="protein sequence ID" value="UVE50728.1"/>
    <property type="molecule type" value="Genomic_DNA"/>
</dbReference>
<dbReference type="GeneID" id="74527674"/>
<organism evidence="3 4">
    <name type="scientific">Haloferax larsenii</name>
    <dbReference type="NCBI Taxonomy" id="302484"/>
    <lineage>
        <taxon>Archaea</taxon>
        <taxon>Methanobacteriati</taxon>
        <taxon>Methanobacteriota</taxon>
        <taxon>Stenosarchaea group</taxon>
        <taxon>Halobacteria</taxon>
        <taxon>Halobacteriales</taxon>
        <taxon>Haloferacaceae</taxon>
        <taxon>Haloferax</taxon>
    </lineage>
</organism>
<dbReference type="PANTHER" id="PTHR33608">
    <property type="entry name" value="BLL2464 PROTEIN"/>
    <property type="match status" value="1"/>
</dbReference>
<protein>
    <submittedName>
        <fullName evidence="3">DUF58 domain-containing protein</fullName>
    </submittedName>
</protein>
<evidence type="ECO:0000259" key="2">
    <source>
        <dbReference type="Pfam" id="PF01882"/>
    </source>
</evidence>
<dbReference type="Pfam" id="PF01882">
    <property type="entry name" value="DUF58"/>
    <property type="match status" value="1"/>
</dbReference>
<name>A0ABY5RFR6_HALLR</name>
<evidence type="ECO:0000256" key="1">
    <source>
        <dbReference type="SAM" id="MobiDB-lite"/>
    </source>
</evidence>
<evidence type="ECO:0000313" key="4">
    <source>
        <dbReference type="Proteomes" id="UP001058330"/>
    </source>
</evidence>
<dbReference type="Proteomes" id="UP001058330">
    <property type="component" value="Chromosome"/>
</dbReference>
<proteinExistence type="predicted"/>
<dbReference type="RefSeq" id="WP_258302739.1">
    <property type="nucleotide sequence ID" value="NZ_CP078063.1"/>
</dbReference>
<sequence>MQATRRYWEMAALAGFLATFGVAIDSSVFLLGGVAAATWLLAAQYRFYVGVRDVRSSLDVTLSPLRTQVGAEEPFSVRLTASASLSTPCSVTITPDSPVGIDDADEWPAVSLTPDSDSTTHVGTFRAPIAGEFSFDAPDVRVEDDFGLFAESFTQGGGFDIRVEPRASDKLFVGKGGMEISAGFGEHESGQRGPGVGAADLREYMPGDDISRIDWKATARLNKPHIREHDVETTREVGLIVDERSSMWDGPAGRRKIDFVREVALAFANSAASMSDPLGLYTVSEDDVQSVRASQAADVQYATIRSLFSAVGGTAMTTRSGGDDSRLSVPERANDLRASLDGDSSAYARTLRPYFQTMRPYVEKVESSPFFTATRRVITDRSENLWLVFFTDDTHREELLESAKFASNRGVQLLVFVAPTTLFDPESTPEQSYDAYLDFESFRKRLDRLTNVSAMELSPKDKRETLLRGSQPVRNRAGGSR</sequence>